<dbReference type="Pfam" id="PF14392">
    <property type="entry name" value="zf-CCHC_4"/>
    <property type="match status" value="1"/>
</dbReference>
<organism evidence="4">
    <name type="scientific">Eucalyptus grandis</name>
    <name type="common">Flooded gum</name>
    <dbReference type="NCBI Taxonomy" id="71139"/>
    <lineage>
        <taxon>Eukaryota</taxon>
        <taxon>Viridiplantae</taxon>
        <taxon>Streptophyta</taxon>
        <taxon>Embryophyta</taxon>
        <taxon>Tracheophyta</taxon>
        <taxon>Spermatophyta</taxon>
        <taxon>Magnoliopsida</taxon>
        <taxon>eudicotyledons</taxon>
        <taxon>Gunneridae</taxon>
        <taxon>Pentapetalae</taxon>
        <taxon>rosids</taxon>
        <taxon>malvids</taxon>
        <taxon>Myrtales</taxon>
        <taxon>Myrtaceae</taxon>
        <taxon>Myrtoideae</taxon>
        <taxon>Eucalypteae</taxon>
        <taxon>Eucalyptus</taxon>
    </lineage>
</organism>
<dbReference type="SMART" id="SM00343">
    <property type="entry name" value="ZnF_C2HC"/>
    <property type="match status" value="1"/>
</dbReference>
<feature type="region of interest" description="Disordered" evidence="2">
    <location>
        <begin position="286"/>
        <end position="310"/>
    </location>
</feature>
<protein>
    <recommendedName>
        <fullName evidence="3">CCHC-type domain-containing protein</fullName>
    </recommendedName>
</protein>
<dbReference type="InterPro" id="IPR040256">
    <property type="entry name" value="At4g02000-like"/>
</dbReference>
<dbReference type="OMA" id="AICEPGH"/>
<dbReference type="SUPFAM" id="SSF57756">
    <property type="entry name" value="Retrovirus zinc finger-like domains"/>
    <property type="match status" value="1"/>
</dbReference>
<dbReference type="STRING" id="71139.A0A059CS36"/>
<dbReference type="InterPro" id="IPR025558">
    <property type="entry name" value="DUF4283"/>
</dbReference>
<name>A0A059CS36_EUCGR</name>
<dbReference type="FunCoup" id="A0A059CS36">
    <property type="interactions" value="4"/>
</dbReference>
<feature type="domain" description="CCHC-type" evidence="3">
    <location>
        <begin position="148"/>
        <end position="163"/>
    </location>
</feature>
<dbReference type="InterPro" id="IPR025836">
    <property type="entry name" value="Zn_knuckle_CX2CX4HX4C"/>
</dbReference>
<accession>A0A059CS36</accession>
<gene>
    <name evidence="4" type="ORF">EUGRSUZ_C02564</name>
</gene>
<evidence type="ECO:0000259" key="3">
    <source>
        <dbReference type="PROSITE" id="PS50158"/>
    </source>
</evidence>
<keyword evidence="1" id="KW-0862">Zinc</keyword>
<dbReference type="AlphaFoldDB" id="A0A059CS36"/>
<evidence type="ECO:0000313" key="4">
    <source>
        <dbReference type="EMBL" id="KCW81192.1"/>
    </source>
</evidence>
<keyword evidence="1" id="KW-0479">Metal-binding</keyword>
<dbReference type="GO" id="GO:0003676">
    <property type="term" value="F:nucleic acid binding"/>
    <property type="evidence" value="ECO:0007669"/>
    <property type="project" value="InterPro"/>
</dbReference>
<dbReference type="PANTHER" id="PTHR31286">
    <property type="entry name" value="GLYCINE-RICH CELL WALL STRUCTURAL PROTEIN 1.8-LIKE"/>
    <property type="match status" value="1"/>
</dbReference>
<sequence>MKKVWKVENVTCTMLAPGYFSFSFQSEADKQRVLDSGPWSFSGSLLVLQQCEPNTPDLCYEFTYCDFWVHFYGLPLGRATYESIRDIVAKLGEVVEVKLDTKGNSNSNFGKTKVKINLEMPLKTGVLLNQENKRLWVEFKYERLPNYCYSCGKIGHYASNCKDIPYETSGLAENLLGRFDDDEKVPKTPTNSAPETATYQQHRNTNQILAICEPGHAEQLTPQEMSQSNQHIPLVIMDEKGPQKRGSCCIDKESVMVLYEEQYKEAEMEMEQNITGEKGLIRHKSRCTKGSNAKKGKRFCPYGAQSSRTP</sequence>
<reference evidence="4" key="1">
    <citation type="submission" date="2013-07" db="EMBL/GenBank/DDBJ databases">
        <title>The genome of Eucalyptus grandis.</title>
        <authorList>
            <person name="Schmutz J."/>
            <person name="Hayes R."/>
            <person name="Myburg A."/>
            <person name="Tuskan G."/>
            <person name="Grattapaglia D."/>
            <person name="Rokhsar D.S."/>
        </authorList>
    </citation>
    <scope>NUCLEOTIDE SEQUENCE</scope>
    <source>
        <tissue evidence="4">Leaf extractions</tissue>
    </source>
</reference>
<dbReference type="Gramene" id="KCW81192">
    <property type="protein sequence ID" value="KCW81192"/>
    <property type="gene ID" value="EUGRSUZ_C02564"/>
</dbReference>
<dbReference type="GO" id="GO:0008270">
    <property type="term" value="F:zinc ion binding"/>
    <property type="evidence" value="ECO:0007669"/>
    <property type="project" value="UniProtKB-KW"/>
</dbReference>
<dbReference type="Pfam" id="PF14111">
    <property type="entry name" value="DUF4283"/>
    <property type="match status" value="1"/>
</dbReference>
<feature type="compositionally biased region" description="Basic residues" evidence="2">
    <location>
        <begin position="286"/>
        <end position="298"/>
    </location>
</feature>
<dbReference type="InterPro" id="IPR036875">
    <property type="entry name" value="Znf_CCHC_sf"/>
</dbReference>
<proteinExistence type="predicted"/>
<dbReference type="PANTHER" id="PTHR31286:SF99">
    <property type="entry name" value="DUF4283 DOMAIN-CONTAINING PROTEIN"/>
    <property type="match status" value="1"/>
</dbReference>
<dbReference type="InterPro" id="IPR001878">
    <property type="entry name" value="Znf_CCHC"/>
</dbReference>
<evidence type="ECO:0000256" key="1">
    <source>
        <dbReference type="PROSITE-ProRule" id="PRU00047"/>
    </source>
</evidence>
<evidence type="ECO:0000256" key="2">
    <source>
        <dbReference type="SAM" id="MobiDB-lite"/>
    </source>
</evidence>
<dbReference type="InParanoid" id="A0A059CS36"/>
<keyword evidence="1" id="KW-0863">Zinc-finger</keyword>
<dbReference type="EMBL" id="KK198755">
    <property type="protein sequence ID" value="KCW81192.1"/>
    <property type="molecule type" value="Genomic_DNA"/>
</dbReference>
<dbReference type="PROSITE" id="PS50158">
    <property type="entry name" value="ZF_CCHC"/>
    <property type="match status" value="1"/>
</dbReference>